<dbReference type="EMBL" id="JANFPI010000001">
    <property type="protein sequence ID" value="MCX8996189.1"/>
    <property type="molecule type" value="Genomic_DNA"/>
</dbReference>
<gene>
    <name evidence="1" type="ORF">NOF55_03635</name>
    <name evidence="2" type="ORF">NOF55_16790</name>
</gene>
<accession>A0AAE3N2L6</accession>
<dbReference type="AlphaFoldDB" id="A0AAE3N2L6"/>
<comment type="caution">
    <text evidence="2">The sequence shown here is derived from an EMBL/GenBank/DDBJ whole genome shotgun (WGS) entry which is preliminary data.</text>
</comment>
<evidence type="ECO:0000313" key="3">
    <source>
        <dbReference type="Proteomes" id="UP001208771"/>
    </source>
</evidence>
<dbReference type="EMBL" id="JANFPI010000005">
    <property type="protein sequence ID" value="MCX8998772.1"/>
    <property type="molecule type" value="Genomic_DNA"/>
</dbReference>
<dbReference type="Proteomes" id="UP001208771">
    <property type="component" value="Unassembled WGS sequence"/>
</dbReference>
<proteinExistence type="predicted"/>
<keyword evidence="3" id="KW-1185">Reference proteome</keyword>
<evidence type="ECO:0000313" key="1">
    <source>
        <dbReference type="EMBL" id="MCX8996189.1"/>
    </source>
</evidence>
<dbReference type="RefSeq" id="WP_306409938.1">
    <property type="nucleotide sequence ID" value="NZ_JANFPI010000001.1"/>
</dbReference>
<reference evidence="2" key="1">
    <citation type="submission" date="2022-07" db="EMBL/GenBank/DDBJ databases">
        <title>Ectorhizobium quercum gen.nov., sp. nov.</title>
        <authorList>
            <person name="Ma T."/>
            <person name="Li Y."/>
        </authorList>
    </citation>
    <scope>NUCLEOTIDE SEQUENCE</scope>
    <source>
        <strain evidence="2">BDR2-2</strain>
    </source>
</reference>
<name>A0AAE3N2L6_9HYPH</name>
<protein>
    <submittedName>
        <fullName evidence="2">Uncharacterized protein</fullName>
    </submittedName>
</protein>
<evidence type="ECO:0000313" key="2">
    <source>
        <dbReference type="EMBL" id="MCX8998772.1"/>
    </source>
</evidence>
<organism evidence="2 3">
    <name type="scientific">Ectorhizobium quercum</name>
    <dbReference type="NCBI Taxonomy" id="2965071"/>
    <lineage>
        <taxon>Bacteria</taxon>
        <taxon>Pseudomonadati</taxon>
        <taxon>Pseudomonadota</taxon>
        <taxon>Alphaproteobacteria</taxon>
        <taxon>Hyphomicrobiales</taxon>
        <taxon>Rhizobiaceae</taxon>
        <taxon>Ectorhizobium</taxon>
    </lineage>
</organism>
<sequence>MSDPFLNTHPSLSGPATAGFAVTPSDGAELAQPSRALYVGGAGDLAVTLLSGDSVSLGAVPAGSLLPLRVSRVHATGTTATAIVALI</sequence>